<dbReference type="Pfam" id="PF13439">
    <property type="entry name" value="Glyco_transf_4"/>
    <property type="match status" value="1"/>
</dbReference>
<evidence type="ECO:0000313" key="3">
    <source>
        <dbReference type="EMBL" id="GLV60250.1"/>
    </source>
</evidence>
<evidence type="ECO:0000313" key="4">
    <source>
        <dbReference type="Proteomes" id="UP001344906"/>
    </source>
</evidence>
<dbReference type="RefSeq" id="WP_338257267.1">
    <property type="nucleotide sequence ID" value="NZ_BSRI01000002.1"/>
</dbReference>
<dbReference type="PANTHER" id="PTHR12526:SF595">
    <property type="entry name" value="BLL5217 PROTEIN"/>
    <property type="match status" value="1"/>
</dbReference>
<dbReference type="Pfam" id="PF00534">
    <property type="entry name" value="Glycos_transf_1"/>
    <property type="match status" value="1"/>
</dbReference>
<dbReference type="InterPro" id="IPR028098">
    <property type="entry name" value="Glyco_trans_4-like_N"/>
</dbReference>
<dbReference type="GO" id="GO:0016740">
    <property type="term" value="F:transferase activity"/>
    <property type="evidence" value="ECO:0007669"/>
    <property type="project" value="UniProtKB-KW"/>
</dbReference>
<sequence length="420" mass="47665">MKIAHIAPPWITIPPKNYGGTENVIYNIVEEQVAQGHDVTLFAPGDAHTSAKLVSFFPHSLIDAGVPWQAHLKAFYHIYKSIEYIKEHHFDIVHSHLSSSADMYTFPLMQQLSTPHVSTLHSRFPFDRVQEWTGDADMYFFEWMRQVPMIAISENSRAEVNLPLNFAGVVHHGLPMQQFKPTVRRPENFLVWLGRFVPEKGAHHAITLAKSAGLPLILAGTIDQHVQTSIDYYDEIIKPQLNGHDIKYIGPVNTREKIDLLSRARVFLNPIEWEEPFGMVMIEAMSVGCPVISFARGAAPEVVAHGKSGYLVDNLQEMRRAIDQIDQLDRAMVREHVEENFSARVMVEKYVRIYQHIRTAQVMKSASIKRPVVDTLVARVPHQSKATSPLLPAVEPMATPNYSLSFLPQQSREIDPEMLQ</sequence>
<gene>
    <name evidence="3" type="ORF">KDH_70700</name>
</gene>
<evidence type="ECO:0000259" key="1">
    <source>
        <dbReference type="Pfam" id="PF00534"/>
    </source>
</evidence>
<feature type="domain" description="Glycosyltransferase subfamily 4-like N-terminal" evidence="2">
    <location>
        <begin position="18"/>
        <end position="160"/>
    </location>
</feature>
<protein>
    <submittedName>
        <fullName evidence="3">Glycosyl transferase</fullName>
    </submittedName>
</protein>
<name>A0ABQ6G152_9CHLR</name>
<reference evidence="3 4" key="1">
    <citation type="submission" date="2023-02" db="EMBL/GenBank/DDBJ databases">
        <title>Dictyobacter halimunensis sp. nov., a new member of the class Ktedonobacteria from forest soil in a geothermal area.</title>
        <authorList>
            <person name="Rachmania M.K."/>
            <person name="Ningsih F."/>
            <person name="Sakai Y."/>
            <person name="Yabe S."/>
            <person name="Yokota A."/>
            <person name="Sjamsuridzal W."/>
        </authorList>
    </citation>
    <scope>NUCLEOTIDE SEQUENCE [LARGE SCALE GENOMIC DNA]</scope>
    <source>
        <strain evidence="3 4">S3.2.2.5</strain>
    </source>
</reference>
<feature type="domain" description="Glycosyl transferase family 1" evidence="1">
    <location>
        <begin position="180"/>
        <end position="326"/>
    </location>
</feature>
<dbReference type="Gene3D" id="3.40.50.2000">
    <property type="entry name" value="Glycogen Phosphorylase B"/>
    <property type="match status" value="2"/>
</dbReference>
<keyword evidence="3" id="KW-0808">Transferase</keyword>
<dbReference type="CDD" id="cd03802">
    <property type="entry name" value="GT4_AviGT4-like"/>
    <property type="match status" value="1"/>
</dbReference>
<keyword evidence="4" id="KW-1185">Reference proteome</keyword>
<dbReference type="InterPro" id="IPR001296">
    <property type="entry name" value="Glyco_trans_1"/>
</dbReference>
<dbReference type="EMBL" id="BSRI01000002">
    <property type="protein sequence ID" value="GLV60250.1"/>
    <property type="molecule type" value="Genomic_DNA"/>
</dbReference>
<dbReference type="Proteomes" id="UP001344906">
    <property type="component" value="Unassembled WGS sequence"/>
</dbReference>
<organism evidence="3 4">
    <name type="scientific">Dictyobacter halimunensis</name>
    <dbReference type="NCBI Taxonomy" id="3026934"/>
    <lineage>
        <taxon>Bacteria</taxon>
        <taxon>Bacillati</taxon>
        <taxon>Chloroflexota</taxon>
        <taxon>Ktedonobacteria</taxon>
        <taxon>Ktedonobacterales</taxon>
        <taxon>Dictyobacteraceae</taxon>
        <taxon>Dictyobacter</taxon>
    </lineage>
</organism>
<dbReference type="PANTHER" id="PTHR12526">
    <property type="entry name" value="GLYCOSYLTRANSFERASE"/>
    <property type="match status" value="1"/>
</dbReference>
<dbReference type="SUPFAM" id="SSF53756">
    <property type="entry name" value="UDP-Glycosyltransferase/glycogen phosphorylase"/>
    <property type="match status" value="1"/>
</dbReference>
<evidence type="ECO:0000259" key="2">
    <source>
        <dbReference type="Pfam" id="PF13439"/>
    </source>
</evidence>
<comment type="caution">
    <text evidence="3">The sequence shown here is derived from an EMBL/GenBank/DDBJ whole genome shotgun (WGS) entry which is preliminary data.</text>
</comment>
<accession>A0ABQ6G152</accession>
<proteinExistence type="predicted"/>